<feature type="region of interest" description="Disordered" evidence="6">
    <location>
        <begin position="77"/>
        <end position="109"/>
    </location>
</feature>
<dbReference type="Proteomes" id="UP001054837">
    <property type="component" value="Unassembled WGS sequence"/>
</dbReference>
<keyword evidence="5" id="KW-0539">Nucleus</keyword>
<protein>
    <submittedName>
        <fullName evidence="9">Mortality factor 4-like protein 1</fullName>
    </submittedName>
</protein>
<keyword evidence="2" id="KW-0156">Chromatin regulator</keyword>
<dbReference type="PANTHER" id="PTHR10880">
    <property type="entry name" value="MORTALITY FACTOR 4-LIKE PROTEIN"/>
    <property type="match status" value="1"/>
</dbReference>
<dbReference type="SUPFAM" id="SSF54160">
    <property type="entry name" value="Chromo domain-like"/>
    <property type="match status" value="1"/>
</dbReference>
<dbReference type="Gene3D" id="1.10.274.30">
    <property type="entry name" value="MRG domain"/>
    <property type="match status" value="1"/>
</dbReference>
<dbReference type="AlphaFoldDB" id="A0AAV4VQK8"/>
<dbReference type="PANTHER" id="PTHR10880:SF48">
    <property type="entry name" value="MORTALITY FACTOR 4 LIKE 2"/>
    <property type="match status" value="1"/>
</dbReference>
<dbReference type="CDD" id="cd18983">
    <property type="entry name" value="CBD_MSL3_like"/>
    <property type="match status" value="1"/>
</dbReference>
<dbReference type="InterPro" id="IPR016197">
    <property type="entry name" value="Chromo-like_dom_sf"/>
</dbReference>
<evidence type="ECO:0000313" key="9">
    <source>
        <dbReference type="EMBL" id="GIY72617.1"/>
    </source>
</evidence>
<dbReference type="InterPro" id="IPR008676">
    <property type="entry name" value="MRG"/>
</dbReference>
<dbReference type="InterPro" id="IPR053820">
    <property type="entry name" value="MSL3_chromo-like"/>
</dbReference>
<dbReference type="EMBL" id="BPLQ01013508">
    <property type="protein sequence ID" value="GIY72617.1"/>
    <property type="molecule type" value="Genomic_DNA"/>
</dbReference>
<dbReference type="Gene3D" id="2.30.30.140">
    <property type="match status" value="1"/>
</dbReference>
<dbReference type="InterPro" id="IPR038217">
    <property type="entry name" value="MRG_C_sf"/>
</dbReference>
<feature type="region of interest" description="Disordered" evidence="6">
    <location>
        <begin position="124"/>
        <end position="170"/>
    </location>
</feature>
<dbReference type="PIRSF" id="PIRSF038133">
    <property type="entry name" value="HAT_Nua4_EAF3/MRG15"/>
    <property type="match status" value="1"/>
</dbReference>
<evidence type="ECO:0000256" key="2">
    <source>
        <dbReference type="ARBA" id="ARBA00022853"/>
    </source>
</evidence>
<dbReference type="GO" id="GO:0035267">
    <property type="term" value="C:NuA4 histone acetyltransferase complex"/>
    <property type="evidence" value="ECO:0007669"/>
    <property type="project" value="TreeGrafter"/>
</dbReference>
<evidence type="ECO:0000256" key="1">
    <source>
        <dbReference type="ARBA" id="ARBA00004123"/>
    </source>
</evidence>
<name>A0AAV4VQK8_9ARAC</name>
<dbReference type="Pfam" id="PF22732">
    <property type="entry name" value="MSL3_chromo-like"/>
    <property type="match status" value="1"/>
</dbReference>
<dbReference type="PROSITE" id="PS51640">
    <property type="entry name" value="MRG"/>
    <property type="match status" value="1"/>
</dbReference>
<accession>A0AAV4VQK8</accession>
<sequence>MAPKPRFIVGEKVLCFHGPLLYEAKCLRSQVKEKYVKYFIHYSGWNKNWDEWVPECRVLKYDDSNLEKQKELYETHKTAKKSKTIKMTPKKDIEKDVAGPSTSDKIPSQRLEKKLEALSLTKKEMDKAALDPPNSLEKPSTSKIEKRPGSAASSDSEQVETTKKCKKDIKTETNNEDNSLKVKITLPDALKDWILDDFDLVNRQKKIVQLPARITVDHILANYVRERVSTKALTKVWEDSVVDFSNRMRELFNVSLGKSLLYKFERPQYSQMLKDHKEIKMCQLYGAAHLTRLVCKIGDMLTSIREETQDRTPPGYFVNQVEDFLKFIASKESLYLSADDYMVAAPEYHRQALT</sequence>
<dbReference type="InterPro" id="IPR026541">
    <property type="entry name" value="MRG_dom"/>
</dbReference>
<dbReference type="GO" id="GO:0005634">
    <property type="term" value="C:nucleus"/>
    <property type="evidence" value="ECO:0007669"/>
    <property type="project" value="UniProtKB-SubCell"/>
</dbReference>
<dbReference type="FunFam" id="2.30.30.140:FF:000024">
    <property type="entry name" value="Mortality factor 4-like protein 1"/>
    <property type="match status" value="1"/>
</dbReference>
<reference evidence="9 10" key="1">
    <citation type="submission" date="2021-06" db="EMBL/GenBank/DDBJ databases">
        <title>Caerostris darwini draft genome.</title>
        <authorList>
            <person name="Kono N."/>
            <person name="Arakawa K."/>
        </authorList>
    </citation>
    <scope>NUCLEOTIDE SEQUENCE [LARGE SCALE GENOMIC DNA]</scope>
</reference>
<keyword evidence="3" id="KW-0805">Transcription regulation</keyword>
<organism evidence="9 10">
    <name type="scientific">Caerostris darwini</name>
    <dbReference type="NCBI Taxonomy" id="1538125"/>
    <lineage>
        <taxon>Eukaryota</taxon>
        <taxon>Metazoa</taxon>
        <taxon>Ecdysozoa</taxon>
        <taxon>Arthropoda</taxon>
        <taxon>Chelicerata</taxon>
        <taxon>Arachnida</taxon>
        <taxon>Araneae</taxon>
        <taxon>Araneomorphae</taxon>
        <taxon>Entelegynae</taxon>
        <taxon>Araneoidea</taxon>
        <taxon>Araneidae</taxon>
        <taxon>Caerostris</taxon>
    </lineage>
</organism>
<dbReference type="GO" id="GO:0006355">
    <property type="term" value="P:regulation of DNA-templated transcription"/>
    <property type="evidence" value="ECO:0007669"/>
    <property type="project" value="InterPro"/>
</dbReference>
<evidence type="ECO:0000256" key="6">
    <source>
        <dbReference type="SAM" id="MobiDB-lite"/>
    </source>
</evidence>
<comment type="caution">
    <text evidence="9">The sequence shown here is derived from an EMBL/GenBank/DDBJ whole genome shotgun (WGS) entry which is preliminary data.</text>
</comment>
<comment type="subcellular location">
    <subcellularLocation>
        <location evidence="1">Nucleus</location>
    </subcellularLocation>
</comment>
<gene>
    <name evidence="9" type="primary">Morf4l1</name>
    <name evidence="9" type="ORF">CDAR_215581</name>
</gene>
<proteinExistence type="predicted"/>
<feature type="compositionally biased region" description="Basic and acidic residues" evidence="6">
    <location>
        <begin position="160"/>
        <end position="170"/>
    </location>
</feature>
<dbReference type="Pfam" id="PF05712">
    <property type="entry name" value="MRG"/>
    <property type="match status" value="1"/>
</dbReference>
<feature type="domain" description="MRG" evidence="7">
    <location>
        <begin position="166"/>
        <end position="342"/>
    </location>
</feature>
<dbReference type="GO" id="GO:0006325">
    <property type="term" value="P:chromatin organization"/>
    <property type="evidence" value="ECO:0007669"/>
    <property type="project" value="UniProtKB-KW"/>
</dbReference>
<evidence type="ECO:0000256" key="5">
    <source>
        <dbReference type="ARBA" id="ARBA00023242"/>
    </source>
</evidence>
<keyword evidence="4" id="KW-0804">Transcription</keyword>
<evidence type="ECO:0000256" key="3">
    <source>
        <dbReference type="ARBA" id="ARBA00023015"/>
    </source>
</evidence>
<evidence type="ECO:0000313" key="10">
    <source>
        <dbReference type="Proteomes" id="UP001054837"/>
    </source>
</evidence>
<evidence type="ECO:0000259" key="8">
    <source>
        <dbReference type="Pfam" id="PF22732"/>
    </source>
</evidence>
<feature type="domain" description="MSL3 chromodomain-like" evidence="8">
    <location>
        <begin position="7"/>
        <end position="74"/>
    </location>
</feature>
<evidence type="ECO:0000259" key="7">
    <source>
        <dbReference type="Pfam" id="PF05712"/>
    </source>
</evidence>
<keyword evidence="10" id="KW-1185">Reference proteome</keyword>
<evidence type="ECO:0000256" key="4">
    <source>
        <dbReference type="ARBA" id="ARBA00023163"/>
    </source>
</evidence>